<dbReference type="PANTHER" id="PTHR12526">
    <property type="entry name" value="GLYCOSYLTRANSFERASE"/>
    <property type="match status" value="1"/>
</dbReference>
<protein>
    <submittedName>
        <fullName evidence="2">Glycosyltransferase family 4 protein</fullName>
    </submittedName>
</protein>
<evidence type="ECO:0000313" key="2">
    <source>
        <dbReference type="EMBL" id="TKK70854.1"/>
    </source>
</evidence>
<accession>A0A4U3L8R4</accession>
<dbReference type="RefSeq" id="WP_137260453.1">
    <property type="nucleotide sequence ID" value="NZ_SZQL01000002.1"/>
</dbReference>
<dbReference type="CDD" id="cd03801">
    <property type="entry name" value="GT4_PimA-like"/>
    <property type="match status" value="1"/>
</dbReference>
<dbReference type="GO" id="GO:0016757">
    <property type="term" value="F:glycosyltransferase activity"/>
    <property type="evidence" value="ECO:0007669"/>
    <property type="project" value="InterPro"/>
</dbReference>
<evidence type="ECO:0000259" key="1">
    <source>
        <dbReference type="Pfam" id="PF00534"/>
    </source>
</evidence>
<comment type="caution">
    <text evidence="2">The sequence shown here is derived from an EMBL/GenBank/DDBJ whole genome shotgun (WGS) entry which is preliminary data.</text>
</comment>
<dbReference type="EMBL" id="SZQL01000002">
    <property type="protein sequence ID" value="TKK70854.1"/>
    <property type="molecule type" value="Genomic_DNA"/>
</dbReference>
<dbReference type="Pfam" id="PF00534">
    <property type="entry name" value="Glycos_transf_1"/>
    <property type="match status" value="1"/>
</dbReference>
<reference evidence="2 3" key="1">
    <citation type="submission" date="2019-05" db="EMBL/GenBank/DDBJ databases">
        <title>Panacibacter sp. strain 17mud1-8 Genome sequencing and assembly.</title>
        <authorList>
            <person name="Chhetri G."/>
        </authorList>
    </citation>
    <scope>NUCLEOTIDE SEQUENCE [LARGE SCALE GENOMIC DNA]</scope>
    <source>
        <strain evidence="2 3">17mud1-8</strain>
    </source>
</reference>
<dbReference type="SUPFAM" id="SSF53756">
    <property type="entry name" value="UDP-Glycosyltransferase/glycogen phosphorylase"/>
    <property type="match status" value="1"/>
</dbReference>
<dbReference type="OrthoDB" id="7560678at2"/>
<dbReference type="Proteomes" id="UP000305848">
    <property type="component" value="Unassembled WGS sequence"/>
</dbReference>
<gene>
    <name evidence="2" type="ORF">FC093_03930</name>
</gene>
<dbReference type="AlphaFoldDB" id="A0A4U3L8R4"/>
<sequence>MLICCMYVIGAILPHTKLFGGVRRFFELGERFIQQGHQMIILTPEGLPPEWFHFSGKMDRLENMQQHHFTALFITETVFINELLLANALLKIFYHVIPTAKIDKILQHKEITIFVNSTSSFEYVKKRYGIELIKQIGGINLPAQTKDLHQPEDVFTIMCYGRLSRKKKGTRIVVKAAEKLHRLGYPVKLLLYDTPIDEKSKQLINNFHPKAPFEFVLNHPVDKNDELFKRASVFVAVERKAGWTNTAAEAMASGIPVIGTDIGTKDFLIPNETGIVVKRYAYFVRKALEKLINDKALRIKLGENGRRKIEAFSWDILANNILAFIAQKIGNKS</sequence>
<dbReference type="Gene3D" id="3.40.50.2000">
    <property type="entry name" value="Glycogen Phosphorylase B"/>
    <property type="match status" value="1"/>
</dbReference>
<keyword evidence="3" id="KW-1185">Reference proteome</keyword>
<proteinExistence type="predicted"/>
<name>A0A4U3L8R4_9BACT</name>
<keyword evidence="2" id="KW-0808">Transferase</keyword>
<evidence type="ECO:0000313" key="3">
    <source>
        <dbReference type="Proteomes" id="UP000305848"/>
    </source>
</evidence>
<organism evidence="2 3">
    <name type="scientific">Ilyomonas limi</name>
    <dbReference type="NCBI Taxonomy" id="2575867"/>
    <lineage>
        <taxon>Bacteria</taxon>
        <taxon>Pseudomonadati</taxon>
        <taxon>Bacteroidota</taxon>
        <taxon>Chitinophagia</taxon>
        <taxon>Chitinophagales</taxon>
        <taxon>Chitinophagaceae</taxon>
        <taxon>Ilyomonas</taxon>
    </lineage>
</organism>
<dbReference type="InterPro" id="IPR001296">
    <property type="entry name" value="Glyco_trans_1"/>
</dbReference>
<feature type="domain" description="Glycosyl transferase family 1" evidence="1">
    <location>
        <begin position="146"/>
        <end position="307"/>
    </location>
</feature>